<evidence type="ECO:0000313" key="3">
    <source>
        <dbReference type="Proteomes" id="UP000547973"/>
    </source>
</evidence>
<keyword evidence="1" id="KW-0812">Transmembrane</keyword>
<comment type="caution">
    <text evidence="2">The sequence shown here is derived from an EMBL/GenBank/DDBJ whole genome shotgun (WGS) entry which is preliminary data.</text>
</comment>
<organism evidence="2 3">
    <name type="scientific">Demequina lutea</name>
    <dbReference type="NCBI Taxonomy" id="431489"/>
    <lineage>
        <taxon>Bacteria</taxon>
        <taxon>Bacillati</taxon>
        <taxon>Actinomycetota</taxon>
        <taxon>Actinomycetes</taxon>
        <taxon>Micrococcales</taxon>
        <taxon>Demequinaceae</taxon>
        <taxon>Demequina</taxon>
    </lineage>
</organism>
<keyword evidence="2" id="KW-0645">Protease</keyword>
<feature type="transmembrane region" description="Helical" evidence="1">
    <location>
        <begin position="62"/>
        <end position="80"/>
    </location>
</feature>
<accession>A0A7Y9ZCY2</accession>
<dbReference type="GO" id="GO:0006508">
    <property type="term" value="P:proteolysis"/>
    <property type="evidence" value="ECO:0007669"/>
    <property type="project" value="UniProtKB-KW"/>
</dbReference>
<keyword evidence="1" id="KW-0472">Membrane</keyword>
<proteinExistence type="predicted"/>
<evidence type="ECO:0000313" key="2">
    <source>
        <dbReference type="EMBL" id="NYI42575.1"/>
    </source>
</evidence>
<feature type="transmembrane region" description="Helical" evidence="1">
    <location>
        <begin position="101"/>
        <end position="120"/>
    </location>
</feature>
<dbReference type="Proteomes" id="UP000547973">
    <property type="component" value="Unassembled WGS sequence"/>
</dbReference>
<protein>
    <submittedName>
        <fullName evidence="2">Membrane protein implicated in regulation of membrane protease activity</fullName>
    </submittedName>
</protein>
<reference evidence="2 3" key="1">
    <citation type="submission" date="2020-07" db="EMBL/GenBank/DDBJ databases">
        <title>Sequencing the genomes of 1000 actinobacteria strains.</title>
        <authorList>
            <person name="Klenk H.-P."/>
        </authorList>
    </citation>
    <scope>NUCLEOTIDE SEQUENCE [LARGE SCALE GENOMIC DNA]</scope>
    <source>
        <strain evidence="2 3">DSM 19970</strain>
    </source>
</reference>
<dbReference type="EMBL" id="JACBZO010000001">
    <property type="protein sequence ID" value="NYI42575.1"/>
    <property type="molecule type" value="Genomic_DNA"/>
</dbReference>
<keyword evidence="2" id="KW-0378">Hydrolase</keyword>
<keyword evidence="3" id="KW-1185">Reference proteome</keyword>
<gene>
    <name evidence="2" type="ORF">BKA03_002694</name>
</gene>
<dbReference type="AlphaFoldDB" id="A0A7Y9ZCY2"/>
<evidence type="ECO:0000256" key="1">
    <source>
        <dbReference type="SAM" id="Phobius"/>
    </source>
</evidence>
<dbReference type="RefSeq" id="WP_152649484.1">
    <property type="nucleotide sequence ID" value="NZ_BBRC01000002.1"/>
</dbReference>
<feature type="transmembrane region" description="Helical" evidence="1">
    <location>
        <begin position="126"/>
        <end position="145"/>
    </location>
</feature>
<dbReference type="GO" id="GO:0008233">
    <property type="term" value="F:peptidase activity"/>
    <property type="evidence" value="ECO:0007669"/>
    <property type="project" value="UniProtKB-KW"/>
</dbReference>
<keyword evidence="1" id="KW-1133">Transmembrane helix</keyword>
<sequence>MMESEESDDLAEREDLSPAEALASTKVARETLARRVSVPWTWDAFMATSIGVVLWLSPDFPTTAPFVVVPCAFAVLWMKRARQWRIGVVSDGRTSRTHDPLHWWVPLVALAVGETGLWNYDTWAPAAPVAAVLATAIVYVGFRWINRRAIARIRNAP</sequence>
<name>A0A7Y9ZCY2_9MICO</name>